<evidence type="ECO:0000259" key="3">
    <source>
        <dbReference type="SMART" id="SM01141"/>
    </source>
</evidence>
<proteinExistence type="predicted"/>
<dbReference type="GO" id="GO:0008380">
    <property type="term" value="P:RNA splicing"/>
    <property type="evidence" value="ECO:0007669"/>
    <property type="project" value="UniProtKB-KW"/>
</dbReference>
<gene>
    <name evidence="4" type="ORF">BpHYR1_049414</name>
</gene>
<dbReference type="InterPro" id="IPR019147">
    <property type="entry name" value="SWAP_N_domain"/>
</dbReference>
<keyword evidence="2" id="KW-0508">mRNA splicing</keyword>
<comment type="caution">
    <text evidence="4">The sequence shown here is derived from an EMBL/GenBank/DDBJ whole genome shotgun (WGS) entry which is preliminary data.</text>
</comment>
<dbReference type="PANTHER" id="PTHR13161:SF4">
    <property type="entry name" value="CLK4-ASSOCIATING SERINE_ARGININE RICH PROTEIN"/>
    <property type="match status" value="1"/>
</dbReference>
<dbReference type="InterPro" id="IPR040397">
    <property type="entry name" value="SWAP"/>
</dbReference>
<name>A0A3M7PBA6_BRAPC</name>
<accession>A0A3M7PBA6</accession>
<dbReference type="OrthoDB" id="10070965at2759"/>
<dbReference type="Pfam" id="PF09750">
    <property type="entry name" value="DRY_EERY"/>
    <property type="match status" value="1"/>
</dbReference>
<keyword evidence="5" id="KW-1185">Reference proteome</keyword>
<dbReference type="EMBL" id="REGN01012282">
    <property type="protein sequence ID" value="RMZ96342.1"/>
    <property type="molecule type" value="Genomic_DNA"/>
</dbReference>
<dbReference type="STRING" id="10195.A0A3M7PBA6"/>
<dbReference type="Proteomes" id="UP000276133">
    <property type="component" value="Unassembled WGS sequence"/>
</dbReference>
<evidence type="ECO:0000313" key="5">
    <source>
        <dbReference type="Proteomes" id="UP000276133"/>
    </source>
</evidence>
<dbReference type="PANTHER" id="PTHR13161">
    <property type="entry name" value="SPLICING FACTOR SUPPRESSOR OF WHITE APRICOT"/>
    <property type="match status" value="1"/>
</dbReference>
<organism evidence="4 5">
    <name type="scientific">Brachionus plicatilis</name>
    <name type="common">Marine rotifer</name>
    <name type="synonym">Brachionus muelleri</name>
    <dbReference type="NCBI Taxonomy" id="10195"/>
    <lineage>
        <taxon>Eukaryota</taxon>
        <taxon>Metazoa</taxon>
        <taxon>Spiralia</taxon>
        <taxon>Gnathifera</taxon>
        <taxon>Rotifera</taxon>
        <taxon>Eurotatoria</taxon>
        <taxon>Monogononta</taxon>
        <taxon>Pseudotrocha</taxon>
        <taxon>Ploima</taxon>
        <taxon>Brachionidae</taxon>
        <taxon>Brachionus</taxon>
    </lineage>
</organism>
<evidence type="ECO:0000313" key="4">
    <source>
        <dbReference type="EMBL" id="RMZ96342.1"/>
    </source>
</evidence>
<sequence>MWQEARKQEKLIRGMMVDYKRRAERRKGFYDKIKKDPAQFLQVWGCKAKIHIDPNVASAADNPSIMTKWRGDEEVLIDRFDVRSHLDFLPEHDDQKEKKNLKESEKNEERMLNFERYRTLVQNEALGISESQCLKQIEVDEKYGDKSEKKIKDNKAKIGYTYSDSSYTEPKLKTSRFSHAKLSSDEDSDNDLDLVLDVNRLTSEDKVILNKKSTDFGMEFGDYIRMMIVDNEEKEALKRNKELEIEKSQYS</sequence>
<evidence type="ECO:0000256" key="1">
    <source>
        <dbReference type="ARBA" id="ARBA00022664"/>
    </source>
</evidence>
<evidence type="ECO:0000256" key="2">
    <source>
        <dbReference type="ARBA" id="ARBA00023187"/>
    </source>
</evidence>
<dbReference type="SMART" id="SM01141">
    <property type="entry name" value="DRY_EERY"/>
    <property type="match status" value="1"/>
</dbReference>
<dbReference type="GO" id="GO:0006397">
    <property type="term" value="P:mRNA processing"/>
    <property type="evidence" value="ECO:0007669"/>
    <property type="project" value="UniProtKB-KW"/>
</dbReference>
<dbReference type="AlphaFoldDB" id="A0A3M7PBA6"/>
<feature type="non-terminal residue" evidence="4">
    <location>
        <position position="251"/>
    </location>
</feature>
<feature type="domain" description="Suppressor of white apricot N-terminal" evidence="3">
    <location>
        <begin position="39"/>
        <end position="166"/>
    </location>
</feature>
<keyword evidence="1" id="KW-0507">mRNA processing</keyword>
<protein>
    <submittedName>
        <fullName evidence="4">CLK4-associating serine arginine rich</fullName>
    </submittedName>
</protein>
<reference evidence="4 5" key="1">
    <citation type="journal article" date="2018" name="Sci. Rep.">
        <title>Genomic signatures of local adaptation to the degree of environmental predictability in rotifers.</title>
        <authorList>
            <person name="Franch-Gras L."/>
            <person name="Hahn C."/>
            <person name="Garcia-Roger E.M."/>
            <person name="Carmona M.J."/>
            <person name="Serra M."/>
            <person name="Gomez A."/>
        </authorList>
    </citation>
    <scope>NUCLEOTIDE SEQUENCE [LARGE SCALE GENOMIC DNA]</scope>
    <source>
        <strain evidence="4">HYR1</strain>
    </source>
</reference>